<evidence type="ECO:0000256" key="2">
    <source>
        <dbReference type="ARBA" id="ARBA00022692"/>
    </source>
</evidence>
<keyword evidence="9" id="KW-1185">Reference proteome</keyword>
<dbReference type="GO" id="GO:0016020">
    <property type="term" value="C:membrane"/>
    <property type="evidence" value="ECO:0007669"/>
    <property type="project" value="UniProtKB-SubCell"/>
</dbReference>
<gene>
    <name evidence="8" type="ORF">R5R35_006509</name>
</gene>
<evidence type="ECO:0000256" key="4">
    <source>
        <dbReference type="ARBA" id="ARBA00023136"/>
    </source>
</evidence>
<protein>
    <recommendedName>
        <fullName evidence="10">Dendritic cell-specific transmembrane protein-like domain-containing protein</fullName>
    </recommendedName>
</protein>
<accession>A0AAN9VKT4</accession>
<feature type="transmembrane region" description="Helical" evidence="5">
    <location>
        <begin position="84"/>
        <end position="104"/>
    </location>
</feature>
<dbReference type="InterPro" id="IPR051856">
    <property type="entry name" value="CSR-E3_Ligase_Protein"/>
</dbReference>
<proteinExistence type="predicted"/>
<evidence type="ECO:0000256" key="5">
    <source>
        <dbReference type="SAM" id="Phobius"/>
    </source>
</evidence>
<evidence type="ECO:0000313" key="8">
    <source>
        <dbReference type="EMBL" id="KAK7793113.1"/>
    </source>
</evidence>
<sequence length="255" mass="30053">MLTPIAFVLMDMLLYEAMDLVRRHARIEYTQTGKHDLTLRVLGTGFLARIVRSVLRSFTFRQRLRSVRSNTVCLPQPHRLQRYYYYKIFGSYLAIWLLIFVGSYTQRLQRAICAYFYPKREKKRVLFLYNETLKRRIGMARHLKAAVRRKAREHRLQVEASFLAALRVRCPRWCCWLRVFRSARRKCLVCSETEPCSRQRGRRLFMDCPTATCHAFYCKVCWGESGEICYVCSFEDDSDTDDDTGVEGSDASDSD</sequence>
<evidence type="ECO:0000256" key="3">
    <source>
        <dbReference type="ARBA" id="ARBA00022989"/>
    </source>
</evidence>
<dbReference type="PANTHER" id="PTHR21041:SF17">
    <property type="entry name" value="E3 UBIQUITIN-PROTEIN LIGASE DCST1"/>
    <property type="match status" value="1"/>
</dbReference>
<keyword evidence="4 5" id="KW-0472">Membrane</keyword>
<comment type="caution">
    <text evidence="8">The sequence shown here is derived from an EMBL/GenBank/DDBJ whole genome shotgun (WGS) entry which is preliminary data.</text>
</comment>
<dbReference type="InterPro" id="IPR012858">
    <property type="entry name" value="DC_STAMP-like"/>
</dbReference>
<comment type="subcellular location">
    <subcellularLocation>
        <location evidence="1">Membrane</location>
        <topology evidence="1">Multi-pass membrane protein</topology>
    </subcellularLocation>
</comment>
<evidence type="ECO:0000313" key="9">
    <source>
        <dbReference type="Proteomes" id="UP001378592"/>
    </source>
</evidence>
<dbReference type="Proteomes" id="UP001378592">
    <property type="component" value="Unassembled WGS sequence"/>
</dbReference>
<keyword evidence="2 5" id="KW-0812">Transmembrane</keyword>
<dbReference type="Pfam" id="PF07782">
    <property type="entry name" value="DC_STAMP"/>
    <property type="match status" value="1"/>
</dbReference>
<organism evidence="8 9">
    <name type="scientific">Gryllus longicercus</name>
    <dbReference type="NCBI Taxonomy" id="2509291"/>
    <lineage>
        <taxon>Eukaryota</taxon>
        <taxon>Metazoa</taxon>
        <taxon>Ecdysozoa</taxon>
        <taxon>Arthropoda</taxon>
        <taxon>Hexapoda</taxon>
        <taxon>Insecta</taxon>
        <taxon>Pterygota</taxon>
        <taxon>Neoptera</taxon>
        <taxon>Polyneoptera</taxon>
        <taxon>Orthoptera</taxon>
        <taxon>Ensifera</taxon>
        <taxon>Gryllidea</taxon>
        <taxon>Grylloidea</taxon>
        <taxon>Gryllidae</taxon>
        <taxon>Gryllinae</taxon>
        <taxon>Gryllus</taxon>
    </lineage>
</organism>
<name>A0AAN9VKT4_9ORTH</name>
<dbReference type="InterPro" id="IPR058842">
    <property type="entry name" value="DCST1_C"/>
</dbReference>
<feature type="domain" description="E3 ubiquitin-protein ligase DCST1-like C-terminal" evidence="7">
    <location>
        <begin position="185"/>
        <end position="233"/>
    </location>
</feature>
<keyword evidence="3 5" id="KW-1133">Transmembrane helix</keyword>
<dbReference type="PANTHER" id="PTHR21041">
    <property type="entry name" value="DENDRITIC CELL-SPECIFIC TRANSMEMBRANE PROTEIN"/>
    <property type="match status" value="1"/>
</dbReference>
<evidence type="ECO:0000256" key="1">
    <source>
        <dbReference type="ARBA" id="ARBA00004141"/>
    </source>
</evidence>
<dbReference type="EMBL" id="JAZDUA010000401">
    <property type="protein sequence ID" value="KAK7793113.1"/>
    <property type="molecule type" value="Genomic_DNA"/>
</dbReference>
<dbReference type="AlphaFoldDB" id="A0AAN9VKT4"/>
<reference evidence="8 9" key="1">
    <citation type="submission" date="2024-03" db="EMBL/GenBank/DDBJ databases">
        <title>The genome assembly and annotation of the cricket Gryllus longicercus Weissman &amp; Gray.</title>
        <authorList>
            <person name="Szrajer S."/>
            <person name="Gray D."/>
            <person name="Ylla G."/>
        </authorList>
    </citation>
    <scope>NUCLEOTIDE SEQUENCE [LARGE SCALE GENOMIC DNA]</scope>
    <source>
        <strain evidence="8">DAG 2021-001</strain>
        <tissue evidence="8">Whole body minus gut</tissue>
    </source>
</reference>
<feature type="domain" description="Dendritic cell-specific transmembrane protein-like" evidence="6">
    <location>
        <begin position="2"/>
        <end position="129"/>
    </location>
</feature>
<evidence type="ECO:0000259" key="6">
    <source>
        <dbReference type="Pfam" id="PF07782"/>
    </source>
</evidence>
<evidence type="ECO:0000259" key="7">
    <source>
        <dbReference type="Pfam" id="PF26037"/>
    </source>
</evidence>
<dbReference type="Pfam" id="PF26037">
    <property type="entry name" value="zf-RING_DCST1_C"/>
    <property type="match status" value="1"/>
</dbReference>
<evidence type="ECO:0008006" key="10">
    <source>
        <dbReference type="Google" id="ProtNLM"/>
    </source>
</evidence>